<keyword evidence="5" id="KW-0130">Cell adhesion</keyword>
<proteinExistence type="predicted"/>
<protein>
    <recommendedName>
        <fullName evidence="11">Ig-like domain-containing protein</fullName>
    </recommendedName>
</protein>
<dbReference type="InterPro" id="IPR013783">
    <property type="entry name" value="Ig-like_fold"/>
</dbReference>
<evidence type="ECO:0000256" key="6">
    <source>
        <dbReference type="ARBA" id="ARBA00022989"/>
    </source>
</evidence>
<evidence type="ECO:0000259" key="11">
    <source>
        <dbReference type="PROSITE" id="PS50835"/>
    </source>
</evidence>
<keyword evidence="3" id="KW-0732">Signal</keyword>
<dbReference type="Proteomes" id="UP000257200">
    <property type="component" value="Unplaced"/>
</dbReference>
<comment type="subcellular location">
    <subcellularLocation>
        <location evidence="1">Membrane</location>
        <topology evidence="1">Single-pass type I membrane protein</topology>
    </subcellularLocation>
</comment>
<dbReference type="STRING" id="80966.ENSAPOP00000011993"/>
<keyword evidence="4" id="KW-0677">Repeat</keyword>
<dbReference type="AlphaFoldDB" id="A0A3Q1F533"/>
<dbReference type="Gene3D" id="2.60.40.10">
    <property type="entry name" value="Immunoglobulins"/>
    <property type="match status" value="2"/>
</dbReference>
<dbReference type="Ensembl" id="ENSAPOT00000019756.1">
    <property type="protein sequence ID" value="ENSAPOP00000011993.1"/>
    <property type="gene ID" value="ENSAPOG00000014634.1"/>
</dbReference>
<evidence type="ECO:0000256" key="8">
    <source>
        <dbReference type="ARBA" id="ARBA00023157"/>
    </source>
</evidence>
<organism evidence="12 13">
    <name type="scientific">Acanthochromis polyacanthus</name>
    <name type="common">spiny chromis</name>
    <dbReference type="NCBI Taxonomy" id="80966"/>
    <lineage>
        <taxon>Eukaryota</taxon>
        <taxon>Metazoa</taxon>
        <taxon>Chordata</taxon>
        <taxon>Craniata</taxon>
        <taxon>Vertebrata</taxon>
        <taxon>Euteleostomi</taxon>
        <taxon>Actinopterygii</taxon>
        <taxon>Neopterygii</taxon>
        <taxon>Teleostei</taxon>
        <taxon>Neoteleostei</taxon>
        <taxon>Acanthomorphata</taxon>
        <taxon>Ovalentaria</taxon>
        <taxon>Pomacentridae</taxon>
        <taxon>Acanthochromis</taxon>
    </lineage>
</organism>
<evidence type="ECO:0000256" key="2">
    <source>
        <dbReference type="ARBA" id="ARBA00022692"/>
    </source>
</evidence>
<evidence type="ECO:0000313" key="13">
    <source>
        <dbReference type="Proteomes" id="UP000257200"/>
    </source>
</evidence>
<sequence>MWPDWTKFTKIKHYTEMFLFNITNMHSNAAGVRVSCPIELSPTGVVVKYGDPVLVNCSTPEIQFYGLGWEASQGGTGLEVVNLLPWTVERLTEWTISPFCFFSSESSGQCIKHLHLIIYKTIYISGDPSSEMEVEKEYKFTCHIPNVAPVQNLTVRWYKGGAIIQTDTFDNPAKQPVNQTSDLKFIPTRQDNSASLRCEAYMDLSPDGPQLNVSTQEYNITVVCMYIIAHFTNPFHSLFLYTIKVRLCSFKPHICKRCQVGTGMRRRP</sequence>
<evidence type="ECO:0000256" key="1">
    <source>
        <dbReference type="ARBA" id="ARBA00004479"/>
    </source>
</evidence>
<dbReference type="PANTHER" id="PTHR13771:SF9">
    <property type="entry name" value="INTERCELLULAR ADHESION MOLECULE 5"/>
    <property type="match status" value="1"/>
</dbReference>
<dbReference type="Ensembl" id="ENSAPOT00000019871.1">
    <property type="protein sequence ID" value="ENSAPOP00000029073.1"/>
    <property type="gene ID" value="ENSAPOG00000000763.1"/>
</dbReference>
<dbReference type="InterPro" id="IPR013162">
    <property type="entry name" value="CD80_C2-set"/>
</dbReference>
<evidence type="ECO:0000256" key="7">
    <source>
        <dbReference type="ARBA" id="ARBA00023136"/>
    </source>
</evidence>
<keyword evidence="6" id="KW-1133">Transmembrane helix</keyword>
<dbReference type="InterPro" id="IPR047012">
    <property type="entry name" value="ICAM_VCAM"/>
</dbReference>
<dbReference type="PANTHER" id="PTHR13771">
    <property type="entry name" value="INTERCELLULAR ADHESION MOLECULE"/>
    <property type="match status" value="1"/>
</dbReference>
<dbReference type="InterPro" id="IPR007110">
    <property type="entry name" value="Ig-like_dom"/>
</dbReference>
<dbReference type="Pfam" id="PF08205">
    <property type="entry name" value="C2-set_2"/>
    <property type="match status" value="1"/>
</dbReference>
<dbReference type="InterPro" id="IPR036179">
    <property type="entry name" value="Ig-like_dom_sf"/>
</dbReference>
<reference evidence="12" key="1">
    <citation type="submission" date="2025-05" db="UniProtKB">
        <authorList>
            <consortium name="Ensembl"/>
        </authorList>
    </citation>
    <scope>IDENTIFICATION</scope>
</reference>
<name>A0A3Q1F533_9TELE</name>
<dbReference type="GO" id="GO:0098609">
    <property type="term" value="P:cell-cell adhesion"/>
    <property type="evidence" value="ECO:0007669"/>
    <property type="project" value="InterPro"/>
</dbReference>
<keyword evidence="9" id="KW-0325">Glycoprotein</keyword>
<evidence type="ECO:0000256" key="3">
    <source>
        <dbReference type="ARBA" id="ARBA00022729"/>
    </source>
</evidence>
<evidence type="ECO:0000256" key="10">
    <source>
        <dbReference type="ARBA" id="ARBA00023319"/>
    </source>
</evidence>
<accession>A0A3Q1F533</accession>
<dbReference type="GO" id="GO:0005178">
    <property type="term" value="F:integrin binding"/>
    <property type="evidence" value="ECO:0007669"/>
    <property type="project" value="InterPro"/>
</dbReference>
<evidence type="ECO:0000256" key="9">
    <source>
        <dbReference type="ARBA" id="ARBA00023180"/>
    </source>
</evidence>
<keyword evidence="13" id="KW-1185">Reference proteome</keyword>
<keyword evidence="10" id="KW-0393">Immunoglobulin domain</keyword>
<dbReference type="SUPFAM" id="SSF48726">
    <property type="entry name" value="Immunoglobulin"/>
    <property type="match status" value="2"/>
</dbReference>
<keyword evidence="2" id="KW-0812">Transmembrane</keyword>
<evidence type="ECO:0000256" key="5">
    <source>
        <dbReference type="ARBA" id="ARBA00022889"/>
    </source>
</evidence>
<evidence type="ECO:0000256" key="4">
    <source>
        <dbReference type="ARBA" id="ARBA00022737"/>
    </source>
</evidence>
<feature type="domain" description="Ig-like" evidence="11">
    <location>
        <begin position="120"/>
        <end position="214"/>
    </location>
</feature>
<dbReference type="PRINTS" id="PR01472">
    <property type="entry name" value="ICAMVCAM1"/>
</dbReference>
<dbReference type="InterPro" id="IPR003987">
    <property type="entry name" value="ICAM_VCAM_N"/>
</dbReference>
<dbReference type="GO" id="GO:0016020">
    <property type="term" value="C:membrane"/>
    <property type="evidence" value="ECO:0007669"/>
    <property type="project" value="UniProtKB-SubCell"/>
</dbReference>
<keyword evidence="8" id="KW-1015">Disulfide bond</keyword>
<keyword evidence="7" id="KW-0472">Membrane</keyword>
<dbReference type="GeneTree" id="ENSGT00940000159005"/>
<evidence type="ECO:0000313" key="12">
    <source>
        <dbReference type="Ensembl" id="ENSAPOP00000011993.1"/>
    </source>
</evidence>
<dbReference type="PROSITE" id="PS50835">
    <property type="entry name" value="IG_LIKE"/>
    <property type="match status" value="1"/>
</dbReference>